<accession>A0AAV5WPS5</accession>
<feature type="non-terminal residue" evidence="2">
    <location>
        <position position="89"/>
    </location>
</feature>
<comment type="caution">
    <text evidence="2">The sequence shown here is derived from an EMBL/GenBank/DDBJ whole genome shotgun (WGS) entry which is preliminary data.</text>
</comment>
<dbReference type="AlphaFoldDB" id="A0AAV5WPS5"/>
<dbReference type="Proteomes" id="UP001432322">
    <property type="component" value="Unassembled WGS sequence"/>
</dbReference>
<reference evidence="2" key="1">
    <citation type="submission" date="2023-10" db="EMBL/GenBank/DDBJ databases">
        <title>Genome assembly of Pristionchus species.</title>
        <authorList>
            <person name="Yoshida K."/>
            <person name="Sommer R.J."/>
        </authorList>
    </citation>
    <scope>NUCLEOTIDE SEQUENCE</scope>
    <source>
        <strain evidence="2">RS5133</strain>
    </source>
</reference>
<feature type="compositionally biased region" description="Polar residues" evidence="1">
    <location>
        <begin position="18"/>
        <end position="38"/>
    </location>
</feature>
<sequence>MSYFGSFSTPRDEPYGSSRFSTTDSTWTLSQPTNQWSSQPQQPRYEQPRYVQVFDPPRYEQPFSSRPLNPMVMATTQSIFPQYNYHTPN</sequence>
<gene>
    <name evidence="2" type="ORF">PFISCL1PPCAC_23061</name>
</gene>
<evidence type="ECO:0000256" key="1">
    <source>
        <dbReference type="SAM" id="MobiDB-lite"/>
    </source>
</evidence>
<dbReference type="EMBL" id="BTSY01000006">
    <property type="protein sequence ID" value="GMT31764.1"/>
    <property type="molecule type" value="Genomic_DNA"/>
</dbReference>
<evidence type="ECO:0000313" key="3">
    <source>
        <dbReference type="Proteomes" id="UP001432322"/>
    </source>
</evidence>
<name>A0AAV5WPS5_9BILA</name>
<feature type="region of interest" description="Disordered" evidence="1">
    <location>
        <begin position="1"/>
        <end position="46"/>
    </location>
</feature>
<evidence type="ECO:0000313" key="2">
    <source>
        <dbReference type="EMBL" id="GMT31764.1"/>
    </source>
</evidence>
<protein>
    <submittedName>
        <fullName evidence="2">Uncharacterized protein</fullName>
    </submittedName>
</protein>
<proteinExistence type="predicted"/>
<keyword evidence="3" id="KW-1185">Reference proteome</keyword>
<organism evidence="2 3">
    <name type="scientific">Pristionchus fissidentatus</name>
    <dbReference type="NCBI Taxonomy" id="1538716"/>
    <lineage>
        <taxon>Eukaryota</taxon>
        <taxon>Metazoa</taxon>
        <taxon>Ecdysozoa</taxon>
        <taxon>Nematoda</taxon>
        <taxon>Chromadorea</taxon>
        <taxon>Rhabditida</taxon>
        <taxon>Rhabditina</taxon>
        <taxon>Diplogasteromorpha</taxon>
        <taxon>Diplogasteroidea</taxon>
        <taxon>Neodiplogasteridae</taxon>
        <taxon>Pristionchus</taxon>
    </lineage>
</organism>